<organism evidence="2 3">
    <name type="scientific">Acidomonas methanolica NBRC 104435</name>
    <dbReference type="NCBI Taxonomy" id="1231351"/>
    <lineage>
        <taxon>Bacteria</taxon>
        <taxon>Pseudomonadati</taxon>
        <taxon>Pseudomonadota</taxon>
        <taxon>Alphaproteobacteria</taxon>
        <taxon>Acetobacterales</taxon>
        <taxon>Acetobacteraceae</taxon>
        <taxon>Acidomonas</taxon>
    </lineage>
</organism>
<evidence type="ECO:0000313" key="3">
    <source>
        <dbReference type="Proteomes" id="UP000019760"/>
    </source>
</evidence>
<proteinExistence type="predicted"/>
<dbReference type="EMBL" id="BAND01000013">
    <property type="protein sequence ID" value="GAJ28090.1"/>
    <property type="molecule type" value="Genomic_DNA"/>
</dbReference>
<reference evidence="3" key="1">
    <citation type="journal article" date="2014" name="FEMS Microbiol. Lett.">
        <title>Draft Genomic DNA Sequence of the Facultatively Methylotrophic Bacterium Acidomonas methanolica type strain MB58.</title>
        <authorList>
            <person name="Higashiura N."/>
            <person name="Hadano H."/>
            <person name="Hirakawa H."/>
            <person name="Matsutani M."/>
            <person name="Takabe S."/>
            <person name="Matsushita K."/>
            <person name="Azuma Y."/>
        </authorList>
    </citation>
    <scope>NUCLEOTIDE SEQUENCE [LARGE SCALE GENOMIC DNA]</scope>
    <source>
        <strain evidence="3">MB58</strain>
    </source>
</reference>
<dbReference type="Gene3D" id="3.10.590.10">
    <property type="entry name" value="ph1033 like domains"/>
    <property type="match status" value="1"/>
</dbReference>
<dbReference type="Proteomes" id="UP000019760">
    <property type="component" value="Unassembled WGS sequence"/>
</dbReference>
<reference evidence="2 3" key="2">
    <citation type="journal article" date="2014" name="FEMS Microbiol. Lett.">
        <title>Draft genomic DNA sequence of the facultatively methylotrophic bacterium Acidomonas methanolica type strain MB58.</title>
        <authorList>
            <person name="Higashiura N."/>
            <person name="Hadano H."/>
            <person name="Hirakawa H."/>
            <person name="Matsutani M."/>
            <person name="Takabe S."/>
            <person name="Matsushita K."/>
            <person name="Azuma Y."/>
        </authorList>
    </citation>
    <scope>NUCLEOTIDE SEQUENCE [LARGE SCALE GENOMIC DNA]</scope>
    <source>
        <strain evidence="2 3">MB58</strain>
    </source>
</reference>
<dbReference type="AlphaFoldDB" id="A0A023D2V8"/>
<dbReference type="CDD" id="cd21133">
    <property type="entry name" value="EVE"/>
    <property type="match status" value="1"/>
</dbReference>
<evidence type="ECO:0000259" key="1">
    <source>
        <dbReference type="Pfam" id="PF01878"/>
    </source>
</evidence>
<name>A0A023D2V8_ACIMT</name>
<dbReference type="PANTHER" id="PTHR14087:SF7">
    <property type="entry name" value="THYMOCYTE NUCLEAR PROTEIN 1"/>
    <property type="match status" value="1"/>
</dbReference>
<keyword evidence="3" id="KW-1185">Reference proteome</keyword>
<gene>
    <name evidence="2" type="ORF">Amme_013_054</name>
</gene>
<accession>A0A023D2V8</accession>
<dbReference type="InterPro" id="IPR047197">
    <property type="entry name" value="THYN1-like_EVE"/>
</dbReference>
<dbReference type="InterPro" id="IPR015947">
    <property type="entry name" value="PUA-like_sf"/>
</dbReference>
<comment type="caution">
    <text evidence="2">The sequence shown here is derived from an EMBL/GenBank/DDBJ whole genome shotgun (WGS) entry which is preliminary data.</text>
</comment>
<dbReference type="InterPro" id="IPR052181">
    <property type="entry name" value="5hmC_binding"/>
</dbReference>
<evidence type="ECO:0000313" key="2">
    <source>
        <dbReference type="EMBL" id="GAJ28090.1"/>
    </source>
</evidence>
<sequence length="152" mass="16550">MPEASLLMAFWLIKSEPESFSWERQVAHGTEPWTGVRNYQARNNLAAMRPGDRAFFYHSVSEKRIVGIVEVVRAAYPDPTAPEGSGWVCPDVRTVGPMPHPVSLAEIKAEPALADFALIRQSRLSVVPVTAAQWARLCAMGGWSGSEGGGEA</sequence>
<dbReference type="InterPro" id="IPR002740">
    <property type="entry name" value="EVE_domain"/>
</dbReference>
<dbReference type="SUPFAM" id="SSF88697">
    <property type="entry name" value="PUA domain-like"/>
    <property type="match status" value="1"/>
</dbReference>
<dbReference type="Pfam" id="PF01878">
    <property type="entry name" value="EVE"/>
    <property type="match status" value="1"/>
</dbReference>
<feature type="domain" description="EVE" evidence="1">
    <location>
        <begin position="9"/>
        <end position="140"/>
    </location>
</feature>
<protein>
    <recommendedName>
        <fullName evidence="1">EVE domain-containing protein</fullName>
    </recommendedName>
</protein>
<dbReference type="PANTHER" id="PTHR14087">
    <property type="entry name" value="THYMOCYTE NUCLEAR PROTEIN 1"/>
    <property type="match status" value="1"/>
</dbReference>